<reference evidence="1" key="1">
    <citation type="submission" date="2017-02" db="UniProtKB">
        <authorList>
            <consortium name="WormBaseParasite"/>
        </authorList>
    </citation>
    <scope>IDENTIFICATION</scope>
</reference>
<dbReference type="GO" id="GO:0042149">
    <property type="term" value="P:cellular response to glucose starvation"/>
    <property type="evidence" value="ECO:0007669"/>
    <property type="project" value="TreeGrafter"/>
</dbReference>
<dbReference type="InterPro" id="IPR018544">
    <property type="entry name" value="KICS_2"/>
</dbReference>
<dbReference type="STRING" id="60517.A0A0R3WCT6"/>
<dbReference type="GO" id="GO:1904262">
    <property type="term" value="P:negative regulation of TORC1 signaling"/>
    <property type="evidence" value="ECO:0007669"/>
    <property type="project" value="TreeGrafter"/>
</dbReference>
<evidence type="ECO:0000313" key="1">
    <source>
        <dbReference type="WBParaSite" id="TASK_0000853401-mRNA-1"/>
    </source>
</evidence>
<name>A0A0R3WCT6_TAEAS</name>
<dbReference type="GO" id="GO:0034198">
    <property type="term" value="P:cellular response to amino acid starvation"/>
    <property type="evidence" value="ECO:0007669"/>
    <property type="project" value="TreeGrafter"/>
</dbReference>
<dbReference type="AlphaFoldDB" id="A0A0R3WCT6"/>
<dbReference type="GO" id="GO:0061462">
    <property type="term" value="P:protein localization to lysosome"/>
    <property type="evidence" value="ECO:0007669"/>
    <property type="project" value="TreeGrafter"/>
</dbReference>
<dbReference type="InterPro" id="IPR038060">
    <property type="entry name" value="C12orf66-like_central_sf"/>
</dbReference>
<dbReference type="PANTHER" id="PTHR31581">
    <property type="entry name" value="KICSTOR COMPLEX PROTEIN C12ORF66"/>
    <property type="match status" value="1"/>
</dbReference>
<dbReference type="SUPFAM" id="SSF158548">
    <property type="entry name" value="FLJ32549 domain-like"/>
    <property type="match status" value="1"/>
</dbReference>
<protein>
    <submittedName>
        <fullName evidence="1">UPF0536 protein C12orf66</fullName>
    </submittedName>
</protein>
<dbReference type="Gene3D" id="1.10.3450.30">
    <property type="match status" value="1"/>
</dbReference>
<proteinExistence type="predicted"/>
<dbReference type="Pfam" id="PF09404">
    <property type="entry name" value="C12orf66_like"/>
    <property type="match status" value="1"/>
</dbReference>
<dbReference type="WBParaSite" id="TASK_0000853401-mRNA-1">
    <property type="protein sequence ID" value="TASK_0000853401-mRNA-1"/>
    <property type="gene ID" value="TASK_0000853401"/>
</dbReference>
<sequence>LAAALKAQCQLGDLEFLNSILTLSSISCKLDQYYAQKDLVGVGSPPTPLCSWLRKLYSLLLAKFTLYWYSVLHSGATNPTDIQEAVVKENPAIVSQIEDFVSTNEGTTVSFFFDAYLQDFAYLGHSYVPPGAAEMYVKSSVAIPCIFTMPLAESNTLPVSDYAVIMRAVNSLLSVDSSSKPREIISLHEAQLQKSFFVLKVESRVYMAIAVVDETGEQREKAHFRDLMCRLCDCIQMVDLCRSLQNPA</sequence>
<dbReference type="PANTHER" id="PTHR31581:SF1">
    <property type="entry name" value="KICSTOR SUBUNIT 2"/>
    <property type="match status" value="1"/>
</dbReference>
<dbReference type="SUPFAM" id="SSF160651">
    <property type="entry name" value="FLJ32549 C-terminal domain-like"/>
    <property type="match status" value="1"/>
</dbReference>
<accession>A0A0R3WCT6</accession>
<organism evidence="1">
    <name type="scientific">Taenia asiatica</name>
    <name type="common">Asian tapeworm</name>
    <dbReference type="NCBI Taxonomy" id="60517"/>
    <lineage>
        <taxon>Eukaryota</taxon>
        <taxon>Metazoa</taxon>
        <taxon>Spiralia</taxon>
        <taxon>Lophotrochozoa</taxon>
        <taxon>Platyhelminthes</taxon>
        <taxon>Cestoda</taxon>
        <taxon>Eucestoda</taxon>
        <taxon>Cyclophyllidea</taxon>
        <taxon>Taeniidae</taxon>
        <taxon>Taenia</taxon>
    </lineage>
</organism>